<feature type="transmembrane region" description="Helical" evidence="6">
    <location>
        <begin position="77"/>
        <end position="97"/>
    </location>
</feature>
<evidence type="ECO:0000256" key="6">
    <source>
        <dbReference type="SAM" id="Phobius"/>
    </source>
</evidence>
<protein>
    <recommendedName>
        <fullName evidence="8">Phosphate transporter</fullName>
    </recommendedName>
</protein>
<keyword evidence="5 6" id="KW-0472">Membrane</keyword>
<dbReference type="EMBL" id="BARV01002790">
    <property type="protein sequence ID" value="GAH96154.1"/>
    <property type="molecule type" value="Genomic_DNA"/>
</dbReference>
<proteinExistence type="predicted"/>
<evidence type="ECO:0000256" key="5">
    <source>
        <dbReference type="ARBA" id="ARBA00023136"/>
    </source>
</evidence>
<dbReference type="InterPro" id="IPR001204">
    <property type="entry name" value="Phos_transporter"/>
</dbReference>
<feature type="transmembrane region" description="Helical" evidence="6">
    <location>
        <begin position="137"/>
        <end position="160"/>
    </location>
</feature>
<sequence>MPDPLALLILVITAAIGFAIVNGVNDAANAIATVIGTRSLSPRAAIIMAAFLNFAGAATGTAVAITIGKGIVYSEALTTSIVLAGSGAIIIWAVVATHYGMPISLTHGLVAGLVGAGIATSGSKIIVWGVLGKVLSAVGIAPLLGLSGGFLVMVAIMWLFRRAAPEKMRGVFSNLQILSAAFLAYSHGKNDG</sequence>
<dbReference type="Pfam" id="PF01384">
    <property type="entry name" value="PHO4"/>
    <property type="match status" value="1"/>
</dbReference>
<feature type="transmembrane region" description="Helical" evidence="6">
    <location>
        <begin position="109"/>
        <end position="131"/>
    </location>
</feature>
<comment type="caution">
    <text evidence="7">The sequence shown here is derived from an EMBL/GenBank/DDBJ whole genome shotgun (WGS) entry which is preliminary data.</text>
</comment>
<feature type="transmembrane region" description="Helical" evidence="6">
    <location>
        <begin position="45"/>
        <end position="65"/>
    </location>
</feature>
<dbReference type="GO" id="GO:0005315">
    <property type="term" value="F:phosphate transmembrane transporter activity"/>
    <property type="evidence" value="ECO:0007669"/>
    <property type="project" value="InterPro"/>
</dbReference>
<organism evidence="7">
    <name type="scientific">marine sediment metagenome</name>
    <dbReference type="NCBI Taxonomy" id="412755"/>
    <lineage>
        <taxon>unclassified sequences</taxon>
        <taxon>metagenomes</taxon>
        <taxon>ecological metagenomes</taxon>
    </lineage>
</organism>
<reference evidence="7" key="1">
    <citation type="journal article" date="2014" name="Front. Microbiol.">
        <title>High frequency of phylogenetically diverse reductive dehalogenase-homologous genes in deep subseafloor sedimentary metagenomes.</title>
        <authorList>
            <person name="Kawai M."/>
            <person name="Futagami T."/>
            <person name="Toyoda A."/>
            <person name="Takaki Y."/>
            <person name="Nishi S."/>
            <person name="Hori S."/>
            <person name="Arai W."/>
            <person name="Tsubouchi T."/>
            <person name="Morono Y."/>
            <person name="Uchiyama I."/>
            <person name="Ito T."/>
            <person name="Fujiyama A."/>
            <person name="Inagaki F."/>
            <person name="Takami H."/>
        </authorList>
    </citation>
    <scope>NUCLEOTIDE SEQUENCE</scope>
    <source>
        <strain evidence="7">Expedition CK06-06</strain>
    </source>
</reference>
<comment type="subcellular location">
    <subcellularLocation>
        <location evidence="1">Membrane</location>
        <topology evidence="1">Multi-pass membrane protein</topology>
    </subcellularLocation>
</comment>
<evidence type="ECO:0000313" key="7">
    <source>
        <dbReference type="EMBL" id="GAH96154.1"/>
    </source>
</evidence>
<evidence type="ECO:0000256" key="3">
    <source>
        <dbReference type="ARBA" id="ARBA00022692"/>
    </source>
</evidence>
<feature type="transmembrane region" description="Helical" evidence="6">
    <location>
        <begin position="6"/>
        <end position="24"/>
    </location>
</feature>
<accession>X1L140</accession>
<evidence type="ECO:0000256" key="2">
    <source>
        <dbReference type="ARBA" id="ARBA00022448"/>
    </source>
</evidence>
<keyword evidence="3 6" id="KW-0812">Transmembrane</keyword>
<keyword evidence="2" id="KW-0813">Transport</keyword>
<dbReference type="GO" id="GO:0016020">
    <property type="term" value="C:membrane"/>
    <property type="evidence" value="ECO:0007669"/>
    <property type="project" value="UniProtKB-SubCell"/>
</dbReference>
<dbReference type="PANTHER" id="PTHR11101:SF80">
    <property type="entry name" value="PHOSPHATE TRANSPORTER"/>
    <property type="match status" value="1"/>
</dbReference>
<evidence type="ECO:0000256" key="4">
    <source>
        <dbReference type="ARBA" id="ARBA00022989"/>
    </source>
</evidence>
<keyword evidence="4 6" id="KW-1133">Transmembrane helix</keyword>
<dbReference type="AlphaFoldDB" id="X1L140"/>
<feature type="non-terminal residue" evidence="7">
    <location>
        <position position="192"/>
    </location>
</feature>
<name>X1L140_9ZZZZ</name>
<dbReference type="PANTHER" id="PTHR11101">
    <property type="entry name" value="PHOSPHATE TRANSPORTER"/>
    <property type="match status" value="1"/>
</dbReference>
<evidence type="ECO:0000256" key="1">
    <source>
        <dbReference type="ARBA" id="ARBA00004141"/>
    </source>
</evidence>
<gene>
    <name evidence="7" type="ORF">S06H3_07004</name>
</gene>
<dbReference type="GO" id="GO:0035435">
    <property type="term" value="P:phosphate ion transmembrane transport"/>
    <property type="evidence" value="ECO:0007669"/>
    <property type="project" value="TreeGrafter"/>
</dbReference>
<evidence type="ECO:0008006" key="8">
    <source>
        <dbReference type="Google" id="ProtNLM"/>
    </source>
</evidence>